<comment type="caution">
    <text evidence="2">The sequence shown here is derived from an EMBL/GenBank/DDBJ whole genome shotgun (WGS) entry which is preliminary data.</text>
</comment>
<dbReference type="Proteomes" id="UP000679779">
    <property type="component" value="Unassembled WGS sequence"/>
</dbReference>
<dbReference type="EMBL" id="BORQ01000006">
    <property type="protein sequence ID" value="GIO33528.1"/>
    <property type="molecule type" value="Genomic_DNA"/>
</dbReference>
<keyword evidence="3" id="KW-1185">Reference proteome</keyword>
<evidence type="ECO:0008006" key="4">
    <source>
        <dbReference type="Google" id="ProtNLM"/>
    </source>
</evidence>
<evidence type="ECO:0000313" key="2">
    <source>
        <dbReference type="EMBL" id="GIO33528.1"/>
    </source>
</evidence>
<organism evidence="2 3">
    <name type="scientific">Paenibacillus albilobatus</name>
    <dbReference type="NCBI Taxonomy" id="2716884"/>
    <lineage>
        <taxon>Bacteria</taxon>
        <taxon>Bacillati</taxon>
        <taxon>Bacillota</taxon>
        <taxon>Bacilli</taxon>
        <taxon>Bacillales</taxon>
        <taxon>Paenibacillaceae</taxon>
        <taxon>Paenibacillus</taxon>
    </lineage>
</organism>
<sequence length="269" mass="30705">MLKKLVFSVALLCVSVAPGFSFASNTAPESEVSKVEKVVNNFYDSLNRQDSDLFLKSIADPESEATQYNAAHLEDQKISYKILDIEKVNDFKYEVEISKIQNGIQYPVIPYDVVLENGTWKFDPSNIVISPKDVVDKSVKSIRPSYVPYSNVVSENENFVVGKILETDEISTKSWETYTFNSYSADIYSPGSLRVESMPGTNDEKKDEYNFVVANIYKKDNGENYLMDSEILNAYNNDNVTFSGYYGYHKIWCGNFNYPWLPGKYNVVW</sequence>
<evidence type="ECO:0000313" key="3">
    <source>
        <dbReference type="Proteomes" id="UP000679779"/>
    </source>
</evidence>
<name>A0A919XNT0_9BACL</name>
<dbReference type="RefSeq" id="WP_036715750.1">
    <property type="nucleotide sequence ID" value="NZ_BORQ01000006.1"/>
</dbReference>
<accession>A0A919XNT0</accession>
<feature type="chain" id="PRO_5036965422" description="DUF4878 domain-containing protein" evidence="1">
    <location>
        <begin position="24"/>
        <end position="269"/>
    </location>
</feature>
<reference evidence="2" key="1">
    <citation type="submission" date="2021-03" db="EMBL/GenBank/DDBJ databases">
        <title>Antimicrobial resistance genes in bacteria isolated from Japanese honey, and their potential for conferring macrolide and lincosamide resistance in the American foulbrood pathogen Paenibacillus larvae.</title>
        <authorList>
            <person name="Okamoto M."/>
            <person name="Kumagai M."/>
            <person name="Kanamori H."/>
            <person name="Takamatsu D."/>
        </authorList>
    </citation>
    <scope>NUCLEOTIDE SEQUENCE</scope>
    <source>
        <strain evidence="2">J2TS6</strain>
    </source>
</reference>
<gene>
    <name evidence="2" type="ORF">J2TS6_46690</name>
</gene>
<feature type="signal peptide" evidence="1">
    <location>
        <begin position="1"/>
        <end position="23"/>
    </location>
</feature>
<proteinExistence type="predicted"/>
<evidence type="ECO:0000256" key="1">
    <source>
        <dbReference type="SAM" id="SignalP"/>
    </source>
</evidence>
<keyword evidence="1" id="KW-0732">Signal</keyword>
<protein>
    <recommendedName>
        <fullName evidence="4">DUF4878 domain-containing protein</fullName>
    </recommendedName>
</protein>
<dbReference type="AlphaFoldDB" id="A0A919XNT0"/>